<dbReference type="AlphaFoldDB" id="A0A7R9JK93"/>
<protein>
    <submittedName>
        <fullName evidence="1">(California timema) hypothetical protein</fullName>
    </submittedName>
</protein>
<organism evidence="1">
    <name type="scientific">Timema californicum</name>
    <name type="common">California timema</name>
    <name type="synonym">Walking stick</name>
    <dbReference type="NCBI Taxonomy" id="61474"/>
    <lineage>
        <taxon>Eukaryota</taxon>
        <taxon>Metazoa</taxon>
        <taxon>Ecdysozoa</taxon>
        <taxon>Arthropoda</taxon>
        <taxon>Hexapoda</taxon>
        <taxon>Insecta</taxon>
        <taxon>Pterygota</taxon>
        <taxon>Neoptera</taxon>
        <taxon>Polyneoptera</taxon>
        <taxon>Phasmatodea</taxon>
        <taxon>Timematodea</taxon>
        <taxon>Timematoidea</taxon>
        <taxon>Timematidae</taxon>
        <taxon>Timema</taxon>
    </lineage>
</organism>
<name>A0A7R9JK93_TIMCA</name>
<reference evidence="1" key="1">
    <citation type="submission" date="2020-11" db="EMBL/GenBank/DDBJ databases">
        <authorList>
            <person name="Tran Van P."/>
        </authorList>
    </citation>
    <scope>NUCLEOTIDE SEQUENCE</scope>
</reference>
<accession>A0A7R9JK93</accession>
<gene>
    <name evidence="1" type="ORF">TCMB3V08_LOCUS13341</name>
</gene>
<sequence>MVAANIPRKKLENPDFNAFLNKYTNMKIPDESTLRKHYLHSTYLSVVQTFDEEQAVAITEVNAVISCSSVSADLTYVKSNFGNLPGAITALETSDLPLVKAVKIMWGIEENLNQSSGSVGTAIVDKFNRVLQRNPGWKVMESIVDILEGQTTPLPEVKLSPDEIACLKFCPMT</sequence>
<dbReference type="EMBL" id="OE205234">
    <property type="protein sequence ID" value="CAD7580808.1"/>
    <property type="molecule type" value="Genomic_DNA"/>
</dbReference>
<evidence type="ECO:0000313" key="1">
    <source>
        <dbReference type="EMBL" id="CAD7580808.1"/>
    </source>
</evidence>
<proteinExistence type="predicted"/>